<dbReference type="InterPro" id="IPR018152">
    <property type="entry name" value="SOD_Cu/Zn_BS"/>
</dbReference>
<reference evidence="5 6" key="1">
    <citation type="submission" date="2019-02" db="EMBL/GenBank/DDBJ databases">
        <title>Closed genome of Sporomusa termitida DSM 4440.</title>
        <authorList>
            <person name="Poehlein A."/>
            <person name="Daniel R."/>
        </authorList>
    </citation>
    <scope>NUCLEOTIDE SEQUENCE [LARGE SCALE GENOMIC DNA]</scope>
    <source>
        <strain evidence="5 6">DSM 4440</strain>
    </source>
</reference>
<name>A0A517DUS3_9FIRM</name>
<dbReference type="EMBL" id="CP036259">
    <property type="protein sequence ID" value="QDR81111.1"/>
    <property type="molecule type" value="Genomic_DNA"/>
</dbReference>
<dbReference type="InterPro" id="IPR036423">
    <property type="entry name" value="SOD-like_Cu/Zn_dom_sf"/>
</dbReference>
<keyword evidence="3" id="KW-0479">Metal-binding</keyword>
<evidence type="ECO:0000256" key="1">
    <source>
        <dbReference type="ARBA" id="ARBA00010457"/>
    </source>
</evidence>
<comment type="cofactor">
    <cofactor evidence="3">
        <name>Zn(2+)</name>
        <dbReference type="ChEBI" id="CHEBI:29105"/>
    </cofactor>
    <text evidence="3">Binds 1 zinc ion per subunit.</text>
</comment>
<dbReference type="GO" id="GO:0004784">
    <property type="term" value="F:superoxide dismutase activity"/>
    <property type="evidence" value="ECO:0007669"/>
    <property type="project" value="UniProtKB-EC"/>
</dbReference>
<dbReference type="RefSeq" id="WP_144350647.1">
    <property type="nucleotide sequence ID" value="NZ_CP036259.1"/>
</dbReference>
<dbReference type="GO" id="GO:0005507">
    <property type="term" value="F:copper ion binding"/>
    <property type="evidence" value="ECO:0007669"/>
    <property type="project" value="InterPro"/>
</dbReference>
<keyword evidence="3" id="KW-0186">Copper</keyword>
<evidence type="ECO:0000313" key="5">
    <source>
        <dbReference type="EMBL" id="QDR81111.1"/>
    </source>
</evidence>
<protein>
    <recommendedName>
        <fullName evidence="3">Superoxide dismutase [Cu-Zn]</fullName>
        <ecNumber evidence="3">1.15.1.1</ecNumber>
    </recommendedName>
</protein>
<comment type="similarity">
    <text evidence="1 3">Belongs to the Cu-Zn superoxide dismutase family.</text>
</comment>
<proteinExistence type="inferred from homology"/>
<dbReference type="PANTHER" id="PTHR10003">
    <property type="entry name" value="SUPEROXIDE DISMUTASE CU-ZN -RELATED"/>
    <property type="match status" value="1"/>
</dbReference>
<organism evidence="5 6">
    <name type="scientific">Sporomusa termitida</name>
    <dbReference type="NCBI Taxonomy" id="2377"/>
    <lineage>
        <taxon>Bacteria</taxon>
        <taxon>Bacillati</taxon>
        <taxon>Bacillota</taxon>
        <taxon>Negativicutes</taxon>
        <taxon>Selenomonadales</taxon>
        <taxon>Sporomusaceae</taxon>
        <taxon>Sporomusa</taxon>
    </lineage>
</organism>
<gene>
    <name evidence="5" type="primary">sodC</name>
    <name evidence="5" type="ORF">SPTER_24670</name>
</gene>
<comment type="catalytic activity">
    <reaction evidence="3">
        <text>2 superoxide + 2 H(+) = H2O2 + O2</text>
        <dbReference type="Rhea" id="RHEA:20696"/>
        <dbReference type="ChEBI" id="CHEBI:15378"/>
        <dbReference type="ChEBI" id="CHEBI:15379"/>
        <dbReference type="ChEBI" id="CHEBI:16240"/>
        <dbReference type="ChEBI" id="CHEBI:18421"/>
        <dbReference type="EC" id="1.15.1.1"/>
    </reaction>
</comment>
<comment type="function">
    <text evidence="2">Destroys radicals which are normally produced within the cells and which are toxic to biological systems. May play a role in favoring mycobacterial survival in phagocytes.</text>
</comment>
<dbReference type="Pfam" id="PF00080">
    <property type="entry name" value="Sod_Cu"/>
    <property type="match status" value="1"/>
</dbReference>
<evidence type="ECO:0000256" key="2">
    <source>
        <dbReference type="ARBA" id="ARBA00024900"/>
    </source>
</evidence>
<feature type="domain" description="Superoxide dismutase copper/zinc binding" evidence="4">
    <location>
        <begin position="26"/>
        <end position="158"/>
    </location>
</feature>
<dbReference type="SUPFAM" id="SSF49329">
    <property type="entry name" value="Cu,Zn superoxide dismutase-like"/>
    <property type="match status" value="1"/>
</dbReference>
<dbReference type="Gene3D" id="2.60.40.200">
    <property type="entry name" value="Superoxide dismutase, copper/zinc binding domain"/>
    <property type="match status" value="1"/>
</dbReference>
<accession>A0A517DUS3</accession>
<dbReference type="EC" id="1.15.1.1" evidence="3"/>
<keyword evidence="3 5" id="KW-0560">Oxidoreductase</keyword>
<dbReference type="OrthoDB" id="9792957at2"/>
<evidence type="ECO:0000313" key="6">
    <source>
        <dbReference type="Proteomes" id="UP000320776"/>
    </source>
</evidence>
<keyword evidence="6" id="KW-1185">Reference proteome</keyword>
<dbReference type="CDD" id="cd00305">
    <property type="entry name" value="Cu-Zn_Superoxide_Dismutase"/>
    <property type="match status" value="1"/>
</dbReference>
<dbReference type="Proteomes" id="UP000320776">
    <property type="component" value="Chromosome"/>
</dbReference>
<dbReference type="KEGG" id="sted:SPTER_24670"/>
<sequence>MNEVRNVADNLAIANIQGGPLAPDIKGAVSFRSVQGGTKVTVEVWGLPAYRPAADRQQPVGPHGFHIHEFGTCKVGDLSNPFMAAGGHWNPGNQPHGNHAGDLPVIFSHKGFAYMSFFTDKFTVQDIIGKSVIIHENPDDFRTQPAGNSGRRLACGVIRRGRDI</sequence>
<comment type="cofactor">
    <cofactor evidence="3">
        <name>Cu cation</name>
        <dbReference type="ChEBI" id="CHEBI:23378"/>
    </cofactor>
    <text evidence="3">Binds 1 copper ion per subunit.</text>
</comment>
<dbReference type="PROSITE" id="PS00332">
    <property type="entry name" value="SOD_CU_ZN_2"/>
    <property type="match status" value="1"/>
</dbReference>
<keyword evidence="3" id="KW-0862">Zinc</keyword>
<evidence type="ECO:0000259" key="4">
    <source>
        <dbReference type="Pfam" id="PF00080"/>
    </source>
</evidence>
<dbReference type="InterPro" id="IPR024134">
    <property type="entry name" value="SOD_Cu/Zn_/chaperone"/>
</dbReference>
<evidence type="ECO:0000256" key="3">
    <source>
        <dbReference type="RuleBase" id="RU000393"/>
    </source>
</evidence>
<dbReference type="InterPro" id="IPR001424">
    <property type="entry name" value="SOD_Cu_Zn_dom"/>
</dbReference>
<dbReference type="AlphaFoldDB" id="A0A517DUS3"/>